<feature type="active site" description="Charge relay system" evidence="5">
    <location>
        <position position="448"/>
    </location>
</feature>
<evidence type="ECO:0000256" key="6">
    <source>
        <dbReference type="SAM" id="MobiDB-lite"/>
    </source>
</evidence>
<feature type="active site" description="Acyl-ester intermediate" evidence="5">
    <location>
        <position position="472"/>
    </location>
</feature>
<evidence type="ECO:0000313" key="8">
    <source>
        <dbReference type="EMBL" id="KAL1800602.1"/>
    </source>
</evidence>
<keyword evidence="3 5" id="KW-0067">ATP-binding</keyword>
<dbReference type="EC" id="6.3.5.7" evidence="5"/>
<dbReference type="PANTHER" id="PTHR11895:SF7">
    <property type="entry name" value="GLUTAMYL-TRNA(GLN) AMIDOTRANSFERASE SUBUNIT A, MITOCHONDRIAL"/>
    <property type="match status" value="1"/>
</dbReference>
<feature type="domain" description="Amidase" evidence="7">
    <location>
        <begin position="326"/>
        <end position="792"/>
    </location>
</feature>
<feature type="compositionally biased region" description="Basic and acidic residues" evidence="6">
    <location>
        <begin position="198"/>
        <end position="214"/>
    </location>
</feature>
<dbReference type="HAMAP" id="MF_00120">
    <property type="entry name" value="GatA"/>
    <property type="match status" value="1"/>
</dbReference>
<protein>
    <recommendedName>
        <fullName evidence="5">Glutamyl-tRNA(Gln) amidotransferase subunit A, mitochondrial</fullName>
        <shortName evidence="5">Glu-AdT subunit A</shortName>
        <ecNumber evidence="5">6.3.5.7</ecNumber>
    </recommendedName>
</protein>
<comment type="catalytic activity">
    <reaction evidence="5">
        <text>L-glutamyl-tRNA(Gln) + L-glutamine + ATP + H2O = L-glutaminyl-tRNA(Gln) + L-glutamate + ADP + phosphate + H(+)</text>
        <dbReference type="Rhea" id="RHEA:17521"/>
        <dbReference type="Rhea" id="RHEA-COMP:9681"/>
        <dbReference type="Rhea" id="RHEA-COMP:9684"/>
        <dbReference type="ChEBI" id="CHEBI:15377"/>
        <dbReference type="ChEBI" id="CHEBI:15378"/>
        <dbReference type="ChEBI" id="CHEBI:29985"/>
        <dbReference type="ChEBI" id="CHEBI:30616"/>
        <dbReference type="ChEBI" id="CHEBI:43474"/>
        <dbReference type="ChEBI" id="CHEBI:58359"/>
        <dbReference type="ChEBI" id="CHEBI:78520"/>
        <dbReference type="ChEBI" id="CHEBI:78521"/>
        <dbReference type="ChEBI" id="CHEBI:456216"/>
        <dbReference type="EC" id="6.3.5.7"/>
    </reaction>
</comment>
<dbReference type="InterPro" id="IPR018609">
    <property type="entry name" value="Bud13"/>
</dbReference>
<feature type="region of interest" description="Disordered" evidence="6">
    <location>
        <begin position="198"/>
        <end position="230"/>
    </location>
</feature>
<proteinExistence type="inferred from homology"/>
<evidence type="ECO:0000313" key="9">
    <source>
        <dbReference type="Proteomes" id="UP001578633"/>
    </source>
</evidence>
<dbReference type="SUPFAM" id="SSF75304">
    <property type="entry name" value="Amidase signature (AS) enzymes"/>
    <property type="match status" value="1"/>
</dbReference>
<dbReference type="GeneID" id="96081266"/>
<comment type="subunit">
    <text evidence="5">Subunit of the heterotrimeric GatCAB amidotransferase (AdT) complex, composed of A, B and C subunits.</text>
</comment>
<feature type="compositionally biased region" description="Acidic residues" evidence="6">
    <location>
        <begin position="117"/>
        <end position="126"/>
    </location>
</feature>
<keyword evidence="2 5" id="KW-0547">Nucleotide-binding</keyword>
<feature type="region of interest" description="Disordered" evidence="6">
    <location>
        <begin position="17"/>
        <end position="75"/>
    </location>
</feature>
<evidence type="ECO:0000256" key="3">
    <source>
        <dbReference type="ARBA" id="ARBA00022840"/>
    </source>
</evidence>
<dbReference type="PANTHER" id="PTHR11895">
    <property type="entry name" value="TRANSAMIDASE"/>
    <property type="match status" value="1"/>
</dbReference>
<feature type="region of interest" description="Disordered" evidence="6">
    <location>
        <begin position="806"/>
        <end position="825"/>
    </location>
</feature>
<dbReference type="InterPro" id="IPR004412">
    <property type="entry name" value="GatA"/>
</dbReference>
<dbReference type="NCBIfam" id="TIGR00132">
    <property type="entry name" value="gatA"/>
    <property type="match status" value="1"/>
</dbReference>
<comment type="caution">
    <text evidence="8">The sequence shown here is derived from an EMBL/GenBank/DDBJ whole genome shotgun (WGS) entry which is preliminary data.</text>
</comment>
<evidence type="ECO:0000256" key="2">
    <source>
        <dbReference type="ARBA" id="ARBA00022741"/>
    </source>
</evidence>
<accession>A0ABR3UVW5</accession>
<evidence type="ECO:0000256" key="4">
    <source>
        <dbReference type="ARBA" id="ARBA00022917"/>
    </source>
</evidence>
<comment type="similarity">
    <text evidence="5">Belongs to the amidase family. GatA subfamily.</text>
</comment>
<dbReference type="EMBL" id="JBHGVX010000001">
    <property type="protein sequence ID" value="KAL1800602.1"/>
    <property type="molecule type" value="Genomic_DNA"/>
</dbReference>
<dbReference type="Gene3D" id="3.90.1300.10">
    <property type="entry name" value="Amidase signature (AS) domain"/>
    <property type="match status" value="1"/>
</dbReference>
<keyword evidence="1 5" id="KW-0436">Ligase</keyword>
<organism evidence="8 9">
    <name type="scientific">Alternaria dauci</name>
    <dbReference type="NCBI Taxonomy" id="48095"/>
    <lineage>
        <taxon>Eukaryota</taxon>
        <taxon>Fungi</taxon>
        <taxon>Dikarya</taxon>
        <taxon>Ascomycota</taxon>
        <taxon>Pezizomycotina</taxon>
        <taxon>Dothideomycetes</taxon>
        <taxon>Pleosporomycetidae</taxon>
        <taxon>Pleosporales</taxon>
        <taxon>Pleosporineae</taxon>
        <taxon>Pleosporaceae</taxon>
        <taxon>Alternaria</taxon>
        <taxon>Alternaria sect. Porri</taxon>
    </lineage>
</organism>
<dbReference type="Pfam" id="PF01425">
    <property type="entry name" value="Amidase"/>
    <property type="match status" value="1"/>
</dbReference>
<keyword evidence="5" id="KW-0496">Mitochondrion</keyword>
<evidence type="ECO:0000259" key="7">
    <source>
        <dbReference type="Pfam" id="PF01425"/>
    </source>
</evidence>
<dbReference type="Pfam" id="PF09736">
    <property type="entry name" value="Bud13"/>
    <property type="match status" value="1"/>
</dbReference>
<feature type="region of interest" description="Disordered" evidence="6">
    <location>
        <begin position="108"/>
        <end position="127"/>
    </location>
</feature>
<dbReference type="InterPro" id="IPR023631">
    <property type="entry name" value="Amidase_dom"/>
</dbReference>
<dbReference type="RefSeq" id="XP_069311186.1">
    <property type="nucleotide sequence ID" value="XM_069448296.1"/>
</dbReference>
<dbReference type="InterPro" id="IPR036928">
    <property type="entry name" value="AS_sf"/>
</dbReference>
<feature type="compositionally biased region" description="Basic and acidic residues" evidence="6">
    <location>
        <begin position="221"/>
        <end position="230"/>
    </location>
</feature>
<dbReference type="Proteomes" id="UP001578633">
    <property type="component" value="Chromosome 1"/>
</dbReference>
<dbReference type="InterPro" id="IPR000120">
    <property type="entry name" value="Amidase"/>
</dbReference>
<comment type="subcellular location">
    <subcellularLocation>
        <location evidence="5">Mitochondrion</location>
    </subcellularLocation>
</comment>
<evidence type="ECO:0000256" key="1">
    <source>
        <dbReference type="ARBA" id="ARBA00022598"/>
    </source>
</evidence>
<keyword evidence="9" id="KW-1185">Reference proteome</keyword>
<name>A0ABR3UVW5_9PLEO</name>
<keyword evidence="4 5" id="KW-0648">Protein biosynthesis</keyword>
<gene>
    <name evidence="8" type="ORF">ACET3X_000944</name>
</gene>
<evidence type="ECO:0000256" key="5">
    <source>
        <dbReference type="HAMAP-Rule" id="MF_03150"/>
    </source>
</evidence>
<reference evidence="8 9" key="1">
    <citation type="submission" date="2024-09" db="EMBL/GenBank/DDBJ databases">
        <title>T2T genomes of carrot and Alternaria dauci and their utility for understanding host-pathogen interaction during carrot leaf blight disease.</title>
        <authorList>
            <person name="Liu W."/>
            <person name="Xu S."/>
            <person name="Ou C."/>
            <person name="Liu X."/>
            <person name="Zhuang F."/>
            <person name="Deng X.W."/>
        </authorList>
    </citation>
    <scope>NUCLEOTIDE SEQUENCE [LARGE SCALE GENOMIC DNA]</scope>
    <source>
        <strain evidence="8 9">A2016</strain>
    </source>
</reference>
<comment type="function">
    <text evidence="5">Allows the formation of correctly charged Gln-tRNA(Gln) through the transamidation of misacylated Glu-tRNA(Gln) in the mitochondria. The reaction takes place in the presence of glutamine and ATP through an activated gamma-phospho-Glu-tRNA(Gln).</text>
</comment>
<sequence length="825" mass="89841">MSGLADYLAKNYLTADSEKKSKKRKRKNKDAGLIIDDDDNLGWKDKADDDDDDDAPMIVGGGTLKKSKKKSKGTSAATWTAVGVAAPSHAEQLAADAAAADAIIAGTAADRQKAADAEDEAPEMVDTDGVTRMESGAKAGLQSAAEVVAAMKKKQDEEKRRADEVAKELGSAAQETIYRDASGRIINVAMKRAEARKKAEEEERKKREKEKAARGDVQNAEAERRKQKLQDAKTMTVARYADDAELNDELKERGHWNDPASGFLRKKKAGRSITGKPLYQGPFQPNRYNIRPGHRWDGIDRGNGFEKQWFDSRNRKANIEKLEYQWQMDEHLNAFNSFVDLAVLTRNDAARSNAVGEHAANSVTDKPIAIKDNICTKDLKTTASSGILKDFSSPYDATVVKLLQDEGAVVVGKTNMDEFGMGSHSTHSHFGPVKMQRYDGEEASAGGSSGGSALAVATSQCWAALGTDTGGSVRLPAAYTSVIGFKPSYGLISRWGVIAYANSLDTVGIFGRNVASVKQVFDKLNIHDARDPTSVSNTTRAKFRTESRPTSLRIGVPLDYNIDTLQPAVRKAWLLRLRHLWDRGHTLYPVRLPTTQQALSAYYVLAPAEASSNLAKYDGVRFGSRAQGIDGTPESVLFAKTRGQGFGPEVQRRILLGAFSLSAQAMDNYFIQAQKVRRLVQQDFNRVFALPNPLFDSEEPLAKTEGVDVIICPTAPSTAPSLAEVKTKDPLHSYMNDVFTVPASLAGLPAITLPTAAPYNEEKSEDSDSADPFFNTIGLQIIGQYGDDQLVLDAAKVLEKITCTPQNRTGPEVDAWGNGAKSDIQ</sequence>
<feature type="active site" description="Charge relay system" evidence="5">
    <location>
        <position position="371"/>
    </location>
</feature>